<gene>
    <name evidence="1" type="ORF">AALT52_08130</name>
</gene>
<evidence type="ECO:0000313" key="2">
    <source>
        <dbReference type="Proteomes" id="UP001565236"/>
    </source>
</evidence>
<accession>A0ABV4DRG7</accession>
<protein>
    <submittedName>
        <fullName evidence="1">LBP_cg2779 family protein</fullName>
    </submittedName>
</protein>
<organism evidence="1 2">
    <name type="scientific">Ligilactobacillus faecis</name>
    <dbReference type="NCBI Taxonomy" id="762833"/>
    <lineage>
        <taxon>Bacteria</taxon>
        <taxon>Bacillati</taxon>
        <taxon>Bacillota</taxon>
        <taxon>Bacilli</taxon>
        <taxon>Lactobacillales</taxon>
        <taxon>Lactobacillaceae</taxon>
        <taxon>Ligilactobacillus</taxon>
    </lineage>
</organism>
<keyword evidence="2" id="KW-1185">Reference proteome</keyword>
<reference evidence="1 2" key="1">
    <citation type="submission" date="2024-03" db="EMBL/GenBank/DDBJ databases">
        <title>Mouse gut bacterial collection (mGBC) of GemPharmatech.</title>
        <authorList>
            <person name="He Y."/>
            <person name="Dong L."/>
            <person name="Wu D."/>
            <person name="Gao X."/>
            <person name="Lin Z."/>
        </authorList>
    </citation>
    <scope>NUCLEOTIDE SEQUENCE [LARGE SCALE GENOMIC DNA]</scope>
    <source>
        <strain evidence="1 2">15-30</strain>
    </source>
</reference>
<dbReference type="Proteomes" id="UP001565236">
    <property type="component" value="Unassembled WGS sequence"/>
</dbReference>
<dbReference type="RefSeq" id="WP_280605489.1">
    <property type="nucleotide sequence ID" value="NZ_CP123639.1"/>
</dbReference>
<dbReference type="EMBL" id="JBCLUF010000031">
    <property type="protein sequence ID" value="MEY8662854.1"/>
    <property type="molecule type" value="Genomic_DNA"/>
</dbReference>
<proteinExistence type="predicted"/>
<sequence length="62" mass="6906">MEKQELTPLAEAIIAFEEAKGLTDNELSLMTHISVERLHDLKSLPLEATASEVQELAQIMDI</sequence>
<evidence type="ECO:0000313" key="1">
    <source>
        <dbReference type="EMBL" id="MEY8662854.1"/>
    </source>
</evidence>
<dbReference type="NCBIfam" id="NF040507">
    <property type="entry name" value="LBP_cg2779_fam"/>
    <property type="match status" value="1"/>
</dbReference>
<name>A0ABV4DRG7_9LACO</name>
<dbReference type="InterPro" id="IPR059218">
    <property type="entry name" value="LBP_cg2779-like"/>
</dbReference>
<comment type="caution">
    <text evidence="1">The sequence shown here is derived from an EMBL/GenBank/DDBJ whole genome shotgun (WGS) entry which is preliminary data.</text>
</comment>